<keyword evidence="1" id="KW-0812">Transmembrane</keyword>
<sequence length="199" mass="21203">MGAPSTARRHPPVLHTLLLAADTALHATVLSLAAKILSDRGYLAAVSPYSQTLLSVSQSMLAVSLALVVVPFLAPVAWAWMQFVVFSGRQLSKARRSNSEPPPRWMWTGRGIGWWMASLVLRIVILATTLYFGTLNAQLVSTKAATALYDAHPGDPFPLVDQLSATTSTVTQYLASLAALGALTLLELGTGCYHLGATS</sequence>
<organism evidence="2 3">
    <name type="scientific">Allomyces macrogynus (strain ATCC 38327)</name>
    <name type="common">Allomyces javanicus var. macrogynus</name>
    <dbReference type="NCBI Taxonomy" id="578462"/>
    <lineage>
        <taxon>Eukaryota</taxon>
        <taxon>Fungi</taxon>
        <taxon>Fungi incertae sedis</taxon>
        <taxon>Blastocladiomycota</taxon>
        <taxon>Blastocladiomycetes</taxon>
        <taxon>Blastocladiales</taxon>
        <taxon>Blastocladiaceae</taxon>
        <taxon>Allomyces</taxon>
    </lineage>
</organism>
<keyword evidence="1" id="KW-1133">Transmembrane helix</keyword>
<keyword evidence="3" id="KW-1185">Reference proteome</keyword>
<dbReference type="OrthoDB" id="5580956at2759"/>
<evidence type="ECO:0000313" key="3">
    <source>
        <dbReference type="Proteomes" id="UP000054350"/>
    </source>
</evidence>
<feature type="transmembrane region" description="Helical" evidence="1">
    <location>
        <begin position="57"/>
        <end position="86"/>
    </location>
</feature>
<evidence type="ECO:0000313" key="2">
    <source>
        <dbReference type="EMBL" id="KNE61390.1"/>
    </source>
</evidence>
<gene>
    <name evidence="2" type="ORF">AMAG_06219</name>
</gene>
<keyword evidence="1" id="KW-0472">Membrane</keyword>
<dbReference type="EMBL" id="GG745338">
    <property type="protein sequence ID" value="KNE61390.1"/>
    <property type="molecule type" value="Genomic_DNA"/>
</dbReference>
<name>A0A0L0SG74_ALLM3</name>
<accession>A0A0L0SG74</accession>
<reference evidence="2 3" key="2">
    <citation type="submission" date="2009-11" db="EMBL/GenBank/DDBJ databases">
        <title>The Genome Sequence of Allomyces macrogynus strain ATCC 38327.</title>
        <authorList>
            <consortium name="The Broad Institute Genome Sequencing Platform"/>
            <person name="Russ C."/>
            <person name="Cuomo C."/>
            <person name="Shea T."/>
            <person name="Young S.K."/>
            <person name="Zeng Q."/>
            <person name="Koehrsen M."/>
            <person name="Haas B."/>
            <person name="Borodovsky M."/>
            <person name="Guigo R."/>
            <person name="Alvarado L."/>
            <person name="Berlin A."/>
            <person name="Borenstein D."/>
            <person name="Chen Z."/>
            <person name="Engels R."/>
            <person name="Freedman E."/>
            <person name="Gellesch M."/>
            <person name="Goldberg J."/>
            <person name="Griggs A."/>
            <person name="Gujja S."/>
            <person name="Heiman D."/>
            <person name="Hepburn T."/>
            <person name="Howarth C."/>
            <person name="Jen D."/>
            <person name="Larson L."/>
            <person name="Lewis B."/>
            <person name="Mehta T."/>
            <person name="Park D."/>
            <person name="Pearson M."/>
            <person name="Roberts A."/>
            <person name="Saif S."/>
            <person name="Shenoy N."/>
            <person name="Sisk P."/>
            <person name="Stolte C."/>
            <person name="Sykes S."/>
            <person name="Walk T."/>
            <person name="White J."/>
            <person name="Yandava C."/>
            <person name="Burger G."/>
            <person name="Gray M.W."/>
            <person name="Holland P.W.H."/>
            <person name="King N."/>
            <person name="Lang F.B.F."/>
            <person name="Roger A.J."/>
            <person name="Ruiz-Trillo I."/>
            <person name="Lander E."/>
            <person name="Nusbaum C."/>
        </authorList>
    </citation>
    <scope>NUCLEOTIDE SEQUENCE [LARGE SCALE GENOMIC DNA]</scope>
    <source>
        <strain evidence="2 3">ATCC 38327</strain>
    </source>
</reference>
<reference evidence="2 3" key="1">
    <citation type="submission" date="2009-11" db="EMBL/GenBank/DDBJ databases">
        <title>Annotation of Allomyces macrogynus ATCC 38327.</title>
        <authorList>
            <consortium name="The Broad Institute Genome Sequencing Platform"/>
            <person name="Russ C."/>
            <person name="Cuomo C."/>
            <person name="Burger G."/>
            <person name="Gray M.W."/>
            <person name="Holland P.W.H."/>
            <person name="King N."/>
            <person name="Lang F.B.F."/>
            <person name="Roger A.J."/>
            <person name="Ruiz-Trillo I."/>
            <person name="Young S.K."/>
            <person name="Zeng Q."/>
            <person name="Gargeya S."/>
            <person name="Fitzgerald M."/>
            <person name="Haas B."/>
            <person name="Abouelleil A."/>
            <person name="Alvarado L."/>
            <person name="Arachchi H.M."/>
            <person name="Berlin A."/>
            <person name="Chapman S.B."/>
            <person name="Gearin G."/>
            <person name="Goldberg J."/>
            <person name="Griggs A."/>
            <person name="Gujja S."/>
            <person name="Hansen M."/>
            <person name="Heiman D."/>
            <person name="Howarth C."/>
            <person name="Larimer J."/>
            <person name="Lui A."/>
            <person name="MacDonald P.J.P."/>
            <person name="McCowen C."/>
            <person name="Montmayeur A."/>
            <person name="Murphy C."/>
            <person name="Neiman D."/>
            <person name="Pearson M."/>
            <person name="Priest M."/>
            <person name="Roberts A."/>
            <person name="Saif S."/>
            <person name="Shea T."/>
            <person name="Sisk P."/>
            <person name="Stolte C."/>
            <person name="Sykes S."/>
            <person name="Wortman J."/>
            <person name="Nusbaum C."/>
            <person name="Birren B."/>
        </authorList>
    </citation>
    <scope>NUCLEOTIDE SEQUENCE [LARGE SCALE GENOMIC DNA]</scope>
    <source>
        <strain evidence="2 3">ATCC 38327</strain>
    </source>
</reference>
<dbReference type="Proteomes" id="UP000054350">
    <property type="component" value="Unassembled WGS sequence"/>
</dbReference>
<proteinExistence type="predicted"/>
<dbReference type="AlphaFoldDB" id="A0A0L0SG74"/>
<dbReference type="VEuPathDB" id="FungiDB:AMAG_06219"/>
<protein>
    <submittedName>
        <fullName evidence="2">Uncharacterized protein</fullName>
    </submittedName>
</protein>
<feature type="transmembrane region" description="Helical" evidence="1">
    <location>
        <begin position="112"/>
        <end position="132"/>
    </location>
</feature>
<evidence type="ECO:0000256" key="1">
    <source>
        <dbReference type="SAM" id="Phobius"/>
    </source>
</evidence>